<proteinExistence type="predicted"/>
<evidence type="ECO:0000313" key="3">
    <source>
        <dbReference type="Proteomes" id="UP001371456"/>
    </source>
</evidence>
<evidence type="ECO:0000256" key="1">
    <source>
        <dbReference type="SAM" id="MobiDB-lite"/>
    </source>
</evidence>
<dbReference type="PANTHER" id="PTHR33022">
    <property type="entry name" value="DUF1985 DOMAIN-CONTAINING PROTEIN"/>
    <property type="match status" value="1"/>
</dbReference>
<evidence type="ECO:0000313" key="2">
    <source>
        <dbReference type="EMBL" id="KAK6779980.1"/>
    </source>
</evidence>
<feature type="compositionally biased region" description="Basic residues" evidence="1">
    <location>
        <begin position="13"/>
        <end position="47"/>
    </location>
</feature>
<comment type="caution">
    <text evidence="2">The sequence shown here is derived from an EMBL/GenBank/DDBJ whole genome shotgun (WGS) entry which is preliminary data.</text>
</comment>
<keyword evidence="3" id="KW-1185">Reference proteome</keyword>
<dbReference type="EMBL" id="JBANQN010000009">
    <property type="protein sequence ID" value="KAK6779980.1"/>
    <property type="molecule type" value="Genomic_DNA"/>
</dbReference>
<sequence>MRRRKLEGGGGRRERKTRKKKKKKKKRKKRKSKNRKKGKRRKKKRKKKEEEEEEGEEEGRRIFFVFFFHPSIAQDLQDDTFIDCGLYTCSFAEFVCHGDMDIFMSIFDAENLRLRYEALLWNYGKRKIDTDTVSEDDTFLQGG</sequence>
<evidence type="ECO:0008006" key="4">
    <source>
        <dbReference type="Google" id="ProtNLM"/>
    </source>
</evidence>
<accession>A0AAN8Y4Z6</accession>
<feature type="region of interest" description="Disordered" evidence="1">
    <location>
        <begin position="1"/>
        <end position="58"/>
    </location>
</feature>
<dbReference type="Proteomes" id="UP001371456">
    <property type="component" value="Unassembled WGS sequence"/>
</dbReference>
<protein>
    <recommendedName>
        <fullName evidence="4">Ubiquitin-like protease family profile domain-containing protein</fullName>
    </recommendedName>
</protein>
<reference evidence="2 3" key="1">
    <citation type="submission" date="2024-02" db="EMBL/GenBank/DDBJ databases">
        <title>de novo genome assembly of Solanum bulbocastanum strain 11H21.</title>
        <authorList>
            <person name="Hosaka A.J."/>
        </authorList>
    </citation>
    <scope>NUCLEOTIDE SEQUENCE [LARGE SCALE GENOMIC DNA]</scope>
    <source>
        <tissue evidence="2">Young leaves</tissue>
    </source>
</reference>
<gene>
    <name evidence="2" type="ORF">RDI58_022164</name>
</gene>
<dbReference type="PANTHER" id="PTHR33022:SF21">
    <property type="entry name" value="UBIQUITIN-LIKE PROTEASE FAMILY PROFILE DOMAIN-CONTAINING PROTEIN"/>
    <property type="match status" value="1"/>
</dbReference>
<feature type="compositionally biased region" description="Basic and acidic residues" evidence="1">
    <location>
        <begin position="1"/>
        <end position="12"/>
    </location>
</feature>
<organism evidence="2 3">
    <name type="scientific">Solanum bulbocastanum</name>
    <name type="common">Wild potato</name>
    <dbReference type="NCBI Taxonomy" id="147425"/>
    <lineage>
        <taxon>Eukaryota</taxon>
        <taxon>Viridiplantae</taxon>
        <taxon>Streptophyta</taxon>
        <taxon>Embryophyta</taxon>
        <taxon>Tracheophyta</taxon>
        <taxon>Spermatophyta</taxon>
        <taxon>Magnoliopsida</taxon>
        <taxon>eudicotyledons</taxon>
        <taxon>Gunneridae</taxon>
        <taxon>Pentapetalae</taxon>
        <taxon>asterids</taxon>
        <taxon>lamiids</taxon>
        <taxon>Solanales</taxon>
        <taxon>Solanaceae</taxon>
        <taxon>Solanoideae</taxon>
        <taxon>Solaneae</taxon>
        <taxon>Solanum</taxon>
    </lineage>
</organism>
<name>A0AAN8Y4Z6_SOLBU</name>
<dbReference type="AlphaFoldDB" id="A0AAN8Y4Z6"/>